<reference evidence="1" key="1">
    <citation type="submission" date="2022-06" db="EMBL/GenBank/DDBJ databases">
        <title>Phylogenomic reconstructions and comparative analyses of Kickxellomycotina fungi.</title>
        <authorList>
            <person name="Reynolds N.K."/>
            <person name="Stajich J.E."/>
            <person name="Barry K."/>
            <person name="Grigoriev I.V."/>
            <person name="Crous P."/>
            <person name="Smith M.E."/>
        </authorList>
    </citation>
    <scope>NUCLEOTIDE SEQUENCE</scope>
    <source>
        <strain evidence="1">RSA 2271</strain>
    </source>
</reference>
<keyword evidence="2" id="KW-1185">Reference proteome</keyword>
<proteinExistence type="predicted"/>
<accession>A0ACC1HWE1</accession>
<evidence type="ECO:0000313" key="1">
    <source>
        <dbReference type="EMBL" id="KAJ1679646.1"/>
    </source>
</evidence>
<sequence>MVRLRVLDPEMALLSSPNNNNNNNSSGAQQSSEQKQPSQKQPSQKQPSQKQPLQKHDISSLTEQQIKEYREAFDLFDKDKDGIITAKELGVVMKSLKHNPTESELQDMINEVDCNGNGAIEFGEFLILLASMSQNKKDGGSIEELREAFAVFDTNGDGFISTSELMDVMTSLGEKLTKEEIDDMLMDVMTSLGEKLTKEEIDDMVEEADTNGDGLIDFNEFVTMMQKQN</sequence>
<comment type="caution">
    <text evidence="1">The sequence shown here is derived from an EMBL/GenBank/DDBJ whole genome shotgun (WGS) entry which is preliminary data.</text>
</comment>
<protein>
    <submittedName>
        <fullName evidence="1">Uncharacterized protein</fullName>
    </submittedName>
</protein>
<organism evidence="1 2">
    <name type="scientific">Spiromyces aspiralis</name>
    <dbReference type="NCBI Taxonomy" id="68401"/>
    <lineage>
        <taxon>Eukaryota</taxon>
        <taxon>Fungi</taxon>
        <taxon>Fungi incertae sedis</taxon>
        <taxon>Zoopagomycota</taxon>
        <taxon>Kickxellomycotina</taxon>
        <taxon>Kickxellomycetes</taxon>
        <taxon>Kickxellales</taxon>
        <taxon>Kickxellaceae</taxon>
        <taxon>Spiromyces</taxon>
    </lineage>
</organism>
<dbReference type="Proteomes" id="UP001145114">
    <property type="component" value="Unassembled WGS sequence"/>
</dbReference>
<gene>
    <name evidence="1" type="ORF">EV182_001624</name>
</gene>
<dbReference type="EMBL" id="JAMZIH010000256">
    <property type="protein sequence ID" value="KAJ1679646.1"/>
    <property type="molecule type" value="Genomic_DNA"/>
</dbReference>
<name>A0ACC1HWE1_9FUNG</name>
<evidence type="ECO:0000313" key="2">
    <source>
        <dbReference type="Proteomes" id="UP001145114"/>
    </source>
</evidence>